<comment type="caution">
    <text evidence="2">The sequence shown here is derived from an EMBL/GenBank/DDBJ whole genome shotgun (WGS) entry which is preliminary data.</text>
</comment>
<protein>
    <recommendedName>
        <fullName evidence="1">PurE domain-containing protein</fullName>
    </recommendedName>
</protein>
<dbReference type="PANTHER" id="PTHR43064:SF1">
    <property type="entry name" value="SLL1489 PROTEIN"/>
    <property type="match status" value="1"/>
</dbReference>
<evidence type="ECO:0000259" key="1">
    <source>
        <dbReference type="SMART" id="SM01001"/>
    </source>
</evidence>
<dbReference type="GO" id="GO:0006189">
    <property type="term" value="P:'de novo' IMP biosynthetic process"/>
    <property type="evidence" value="ECO:0007669"/>
    <property type="project" value="InterPro"/>
</dbReference>
<dbReference type="Gene3D" id="3.40.50.1970">
    <property type="match status" value="1"/>
</dbReference>
<feature type="domain" description="PurE" evidence="1">
    <location>
        <begin position="148"/>
        <end position="244"/>
    </location>
</feature>
<gene>
    <name evidence="2" type="ORF">LCGC14_1459610</name>
</gene>
<sequence>MLRPLSGPPLRLRKREADATIRPALRRRVATDESKLRELLQSFQQGSLSLEEMLEHLRRLPYEDIGFAELDHHRALRRGFPEVILGEGKSEEQVVAIAERLAAGSDRLLITRVDVETYGAVKERLPDAHYHADARAITLDRSGGPRWPGVVVLCAGTSDLPVAEEAAVTAELMGSQAERYYDVGIAGLHRLLDKLFVPLAARTYVHVENVGLAVVHSMLEQPGVLGRVHAADLRAVGHALGLVARPHALDPDHVFGLLAVRGPEYLAQIGPGGREHPLHLQPVDDVGVLAVAVLPVDALGQELIARGDDDGADLLGDDLVFLIEDDCLGDPARRTGPTRLTDRTWLGHFYTAATLQVQVAMVAGEPDVPPAIYQRGQQRR</sequence>
<feature type="non-terminal residue" evidence="2">
    <location>
        <position position="380"/>
    </location>
</feature>
<dbReference type="AlphaFoldDB" id="A0A0F9JG14"/>
<evidence type="ECO:0000313" key="2">
    <source>
        <dbReference type="EMBL" id="KKM68563.1"/>
    </source>
</evidence>
<organism evidence="2">
    <name type="scientific">marine sediment metagenome</name>
    <dbReference type="NCBI Taxonomy" id="412755"/>
    <lineage>
        <taxon>unclassified sequences</taxon>
        <taxon>metagenomes</taxon>
        <taxon>ecological metagenomes</taxon>
    </lineage>
</organism>
<reference evidence="2" key="1">
    <citation type="journal article" date="2015" name="Nature">
        <title>Complex archaea that bridge the gap between prokaryotes and eukaryotes.</title>
        <authorList>
            <person name="Spang A."/>
            <person name="Saw J.H."/>
            <person name="Jorgensen S.L."/>
            <person name="Zaremba-Niedzwiedzka K."/>
            <person name="Martijn J."/>
            <person name="Lind A.E."/>
            <person name="van Eijk R."/>
            <person name="Schleper C."/>
            <person name="Guy L."/>
            <person name="Ettema T.J."/>
        </authorList>
    </citation>
    <scope>NUCLEOTIDE SEQUENCE</scope>
</reference>
<dbReference type="PANTHER" id="PTHR43064">
    <property type="entry name" value="PHOSPHORIBOSYLAMINOIMIDAZOLE CARBOXYLASE-RELATED"/>
    <property type="match status" value="1"/>
</dbReference>
<dbReference type="GO" id="GO:0016787">
    <property type="term" value="F:hydrolase activity"/>
    <property type="evidence" value="ECO:0007669"/>
    <property type="project" value="InterPro"/>
</dbReference>
<proteinExistence type="predicted"/>
<dbReference type="InterPro" id="IPR000031">
    <property type="entry name" value="PurE_dom"/>
</dbReference>
<dbReference type="InterPro" id="IPR039476">
    <property type="entry name" value="P2CMN_synthase_LarB"/>
</dbReference>
<accession>A0A0F9JG14</accession>
<dbReference type="SUPFAM" id="SSF52255">
    <property type="entry name" value="N5-CAIR mutase (phosphoribosylaminoimidazole carboxylase, PurE)"/>
    <property type="match status" value="1"/>
</dbReference>
<name>A0A0F9JG14_9ZZZZ</name>
<dbReference type="EMBL" id="LAZR01010145">
    <property type="protein sequence ID" value="KKM68563.1"/>
    <property type="molecule type" value="Genomic_DNA"/>
</dbReference>
<dbReference type="SMART" id="SM01001">
    <property type="entry name" value="AIRC"/>
    <property type="match status" value="1"/>
</dbReference>